<accession>A0A5K3FM30</accession>
<organism evidence="2">
    <name type="scientific">Mesocestoides corti</name>
    <name type="common">Flatworm</name>
    <dbReference type="NCBI Taxonomy" id="53468"/>
    <lineage>
        <taxon>Eukaryota</taxon>
        <taxon>Metazoa</taxon>
        <taxon>Spiralia</taxon>
        <taxon>Lophotrochozoa</taxon>
        <taxon>Platyhelminthes</taxon>
        <taxon>Cestoda</taxon>
        <taxon>Eucestoda</taxon>
        <taxon>Cyclophyllidea</taxon>
        <taxon>Mesocestoididae</taxon>
        <taxon>Mesocestoides</taxon>
    </lineage>
</organism>
<feature type="chain" id="PRO_5024434345" evidence="1">
    <location>
        <begin position="18"/>
        <end position="102"/>
    </location>
</feature>
<protein>
    <submittedName>
        <fullName evidence="2">Secreted protein</fullName>
    </submittedName>
</protein>
<feature type="signal peptide" evidence="1">
    <location>
        <begin position="1"/>
        <end position="17"/>
    </location>
</feature>
<dbReference type="WBParaSite" id="MCU_009533-RA">
    <property type="protein sequence ID" value="MCU_009533-RA"/>
    <property type="gene ID" value="MCU_009533"/>
</dbReference>
<reference evidence="2" key="1">
    <citation type="submission" date="2019-11" db="UniProtKB">
        <authorList>
            <consortium name="WormBaseParasite"/>
        </authorList>
    </citation>
    <scope>IDENTIFICATION</scope>
</reference>
<evidence type="ECO:0000313" key="2">
    <source>
        <dbReference type="WBParaSite" id="MCU_009533-RA"/>
    </source>
</evidence>
<keyword evidence="1" id="KW-0732">Signal</keyword>
<name>A0A5K3FM30_MESCO</name>
<evidence type="ECO:0000256" key="1">
    <source>
        <dbReference type="SAM" id="SignalP"/>
    </source>
</evidence>
<proteinExistence type="predicted"/>
<sequence length="102" mass="11524">MLHLSCVLLWLAAYLPRMPLERRETLGWLRLAWNNMSAPSDIATHSRWCAFHPSPPRWPRRSLYSAPQSCPSLVGCLPFPHAIGSQRDTGLAEAKWSNMSAP</sequence>
<dbReference type="AlphaFoldDB" id="A0A5K3FM30"/>